<dbReference type="Gene3D" id="3.90.1300.10">
    <property type="entry name" value="Amidase signature (AS) domain"/>
    <property type="match status" value="1"/>
</dbReference>
<proteinExistence type="predicted"/>
<dbReference type="PANTHER" id="PTHR42678:SF34">
    <property type="entry name" value="OS04G0183300 PROTEIN"/>
    <property type="match status" value="1"/>
</dbReference>
<dbReference type="AlphaFoldDB" id="A0A9D1K7R3"/>
<sequence>MPEYHAMRAWELVREAQSGRVSAQALAEHFLRRIERYDQSRGLNAVGELHPQALDEARALEESGRRDLPLFGLPILVKDNIDVAGLHTTAGSPALADNLARRDAPIVANLRRAGAIVLGKTHMTEFANYTALNMPDGYSALAGQVHSAYGAQCDPGGSSTGSAVAVSAGFCAAAIGTDTSFSIVGCATEHGIVGLKPACGALTGAGIVPISHTLDSAGPMARDVASALAVYAAMRGVPASDCTPLPARGLRLAVNRAGEEEVSGAQRQRYAELIEALRCAGAQVCEIEQPGDEPGMETLMQCEFREDLEAYLAGHDGSCKTLSSILQFYEEHPETCLRYGMHYLQAAQRAGRNEARYAQALERRAAARKRVLWALRDVDACLMAGWSGIMHFAGLPSIALPLGMGRDGAPRGMILYGADEMRLFRAALAVEAFAGPVAPPVF</sequence>
<reference evidence="2" key="1">
    <citation type="submission" date="2020-10" db="EMBL/GenBank/DDBJ databases">
        <authorList>
            <person name="Gilroy R."/>
        </authorList>
    </citation>
    <scope>NUCLEOTIDE SEQUENCE</scope>
    <source>
        <strain evidence="2">13766</strain>
    </source>
</reference>
<dbReference type="InterPro" id="IPR023631">
    <property type="entry name" value="Amidase_dom"/>
</dbReference>
<keyword evidence="2" id="KW-0378">Hydrolase</keyword>
<dbReference type="InterPro" id="IPR036928">
    <property type="entry name" value="AS_sf"/>
</dbReference>
<dbReference type="Proteomes" id="UP000824140">
    <property type="component" value="Unassembled WGS sequence"/>
</dbReference>
<dbReference type="EC" id="3.5.1.4" evidence="2"/>
<accession>A0A9D1K7R3</accession>
<evidence type="ECO:0000313" key="2">
    <source>
        <dbReference type="EMBL" id="HIS94017.1"/>
    </source>
</evidence>
<evidence type="ECO:0000259" key="1">
    <source>
        <dbReference type="Pfam" id="PF01425"/>
    </source>
</evidence>
<dbReference type="PANTHER" id="PTHR42678">
    <property type="entry name" value="AMIDASE"/>
    <property type="match status" value="1"/>
</dbReference>
<dbReference type="Pfam" id="PF01425">
    <property type="entry name" value="Amidase"/>
    <property type="match status" value="1"/>
</dbReference>
<protein>
    <submittedName>
        <fullName evidence="2">Amidase</fullName>
        <ecNumber evidence="2">3.5.1.4</ecNumber>
    </submittedName>
</protein>
<organism evidence="2 3">
    <name type="scientific">Candidatus Alectryocaccomicrobium excrementavium</name>
    <dbReference type="NCBI Taxonomy" id="2840668"/>
    <lineage>
        <taxon>Bacteria</taxon>
        <taxon>Bacillati</taxon>
        <taxon>Bacillota</taxon>
        <taxon>Clostridia</taxon>
        <taxon>Candidatus Alectryocaccomicrobium</taxon>
    </lineage>
</organism>
<dbReference type="EMBL" id="DVJN01000258">
    <property type="protein sequence ID" value="HIS94017.1"/>
    <property type="molecule type" value="Genomic_DNA"/>
</dbReference>
<dbReference type="GO" id="GO:0004040">
    <property type="term" value="F:amidase activity"/>
    <property type="evidence" value="ECO:0007669"/>
    <property type="project" value="UniProtKB-EC"/>
</dbReference>
<comment type="caution">
    <text evidence="2">The sequence shown here is derived from an EMBL/GenBank/DDBJ whole genome shotgun (WGS) entry which is preliminary data.</text>
</comment>
<name>A0A9D1K7R3_9FIRM</name>
<evidence type="ECO:0000313" key="3">
    <source>
        <dbReference type="Proteomes" id="UP000824140"/>
    </source>
</evidence>
<gene>
    <name evidence="2" type="ORF">IAA84_13480</name>
</gene>
<reference evidence="2" key="2">
    <citation type="journal article" date="2021" name="PeerJ">
        <title>Extensive microbial diversity within the chicken gut microbiome revealed by metagenomics and culture.</title>
        <authorList>
            <person name="Gilroy R."/>
            <person name="Ravi A."/>
            <person name="Getino M."/>
            <person name="Pursley I."/>
            <person name="Horton D.L."/>
            <person name="Alikhan N.F."/>
            <person name="Baker D."/>
            <person name="Gharbi K."/>
            <person name="Hall N."/>
            <person name="Watson M."/>
            <person name="Adriaenssens E.M."/>
            <person name="Foster-Nyarko E."/>
            <person name="Jarju S."/>
            <person name="Secka A."/>
            <person name="Antonio M."/>
            <person name="Oren A."/>
            <person name="Chaudhuri R.R."/>
            <person name="La Ragione R."/>
            <person name="Hildebrand F."/>
            <person name="Pallen M.J."/>
        </authorList>
    </citation>
    <scope>NUCLEOTIDE SEQUENCE</scope>
    <source>
        <strain evidence="2">13766</strain>
    </source>
</reference>
<dbReference type="SUPFAM" id="SSF75304">
    <property type="entry name" value="Amidase signature (AS) enzymes"/>
    <property type="match status" value="1"/>
</dbReference>
<feature type="domain" description="Amidase" evidence="1">
    <location>
        <begin position="26"/>
        <end position="383"/>
    </location>
</feature>